<feature type="region of interest" description="Disordered" evidence="1">
    <location>
        <begin position="50"/>
        <end position="77"/>
    </location>
</feature>
<name>A0A5B7K969_PORTR</name>
<organism evidence="2 3">
    <name type="scientific">Portunus trituberculatus</name>
    <name type="common">Swimming crab</name>
    <name type="synonym">Neptunus trituberculatus</name>
    <dbReference type="NCBI Taxonomy" id="210409"/>
    <lineage>
        <taxon>Eukaryota</taxon>
        <taxon>Metazoa</taxon>
        <taxon>Ecdysozoa</taxon>
        <taxon>Arthropoda</taxon>
        <taxon>Crustacea</taxon>
        <taxon>Multicrustacea</taxon>
        <taxon>Malacostraca</taxon>
        <taxon>Eumalacostraca</taxon>
        <taxon>Eucarida</taxon>
        <taxon>Decapoda</taxon>
        <taxon>Pleocyemata</taxon>
        <taxon>Brachyura</taxon>
        <taxon>Eubrachyura</taxon>
        <taxon>Portunoidea</taxon>
        <taxon>Portunidae</taxon>
        <taxon>Portuninae</taxon>
        <taxon>Portunus</taxon>
    </lineage>
</organism>
<protein>
    <submittedName>
        <fullName evidence="2">Uncharacterized protein</fullName>
    </submittedName>
</protein>
<dbReference type="AlphaFoldDB" id="A0A5B7K969"/>
<reference evidence="2 3" key="1">
    <citation type="submission" date="2019-05" db="EMBL/GenBank/DDBJ databases">
        <title>Another draft genome of Portunus trituberculatus and its Hox gene families provides insights of decapod evolution.</title>
        <authorList>
            <person name="Jeong J.-H."/>
            <person name="Song I."/>
            <person name="Kim S."/>
            <person name="Choi T."/>
            <person name="Kim D."/>
            <person name="Ryu S."/>
            <person name="Kim W."/>
        </authorList>
    </citation>
    <scope>NUCLEOTIDE SEQUENCE [LARGE SCALE GENOMIC DNA]</scope>
    <source>
        <tissue evidence="2">Muscle</tissue>
    </source>
</reference>
<dbReference type="EMBL" id="VSRR010126114">
    <property type="protein sequence ID" value="MPD01195.1"/>
    <property type="molecule type" value="Genomic_DNA"/>
</dbReference>
<keyword evidence="3" id="KW-1185">Reference proteome</keyword>
<evidence type="ECO:0000256" key="1">
    <source>
        <dbReference type="SAM" id="MobiDB-lite"/>
    </source>
</evidence>
<feature type="compositionally biased region" description="Polar residues" evidence="1">
    <location>
        <begin position="65"/>
        <end position="77"/>
    </location>
</feature>
<feature type="region of interest" description="Disordered" evidence="1">
    <location>
        <begin position="1"/>
        <end position="21"/>
    </location>
</feature>
<gene>
    <name evidence="2" type="ORF">E2C01_096713</name>
</gene>
<sequence length="77" mass="8583">MGHPNPTTLHPAPRTHSHSSVLLPPSLLSRLSSFRYHYQKVSINKLPISTSSTTTQHSLPCLRSTLPQHANRTTQMT</sequence>
<evidence type="ECO:0000313" key="2">
    <source>
        <dbReference type="EMBL" id="MPD01195.1"/>
    </source>
</evidence>
<accession>A0A5B7K969</accession>
<comment type="caution">
    <text evidence="2">The sequence shown here is derived from an EMBL/GenBank/DDBJ whole genome shotgun (WGS) entry which is preliminary data.</text>
</comment>
<proteinExistence type="predicted"/>
<dbReference type="Proteomes" id="UP000324222">
    <property type="component" value="Unassembled WGS sequence"/>
</dbReference>
<evidence type="ECO:0000313" key="3">
    <source>
        <dbReference type="Proteomes" id="UP000324222"/>
    </source>
</evidence>